<evidence type="ECO:0000256" key="2">
    <source>
        <dbReference type="SAM" id="SignalP"/>
    </source>
</evidence>
<evidence type="ECO:0000313" key="5">
    <source>
        <dbReference type="Proteomes" id="UP000494119"/>
    </source>
</evidence>
<dbReference type="Proteomes" id="UP000494119">
    <property type="component" value="Unassembled WGS sequence"/>
</dbReference>
<dbReference type="RefSeq" id="WP_175194819.1">
    <property type="nucleotide sequence ID" value="NZ_CADIKL010000006.1"/>
</dbReference>
<dbReference type="EMBL" id="CADIKL010000006">
    <property type="protein sequence ID" value="CAB3783424.1"/>
    <property type="molecule type" value="Genomic_DNA"/>
</dbReference>
<dbReference type="InterPro" id="IPR001638">
    <property type="entry name" value="Solute-binding_3/MltF_N"/>
</dbReference>
<dbReference type="Pfam" id="PF00497">
    <property type="entry name" value="SBP_bac_3"/>
    <property type="match status" value="1"/>
</dbReference>
<evidence type="ECO:0000259" key="3">
    <source>
        <dbReference type="SMART" id="SM00062"/>
    </source>
</evidence>
<dbReference type="InterPro" id="IPR006311">
    <property type="entry name" value="TAT_signal"/>
</dbReference>
<proteinExistence type="predicted"/>
<dbReference type="SMART" id="SM00062">
    <property type="entry name" value="PBPb"/>
    <property type="match status" value="1"/>
</dbReference>
<protein>
    <submittedName>
        <fullName evidence="4">Octopine-binding periplasmic protein</fullName>
    </submittedName>
</protein>
<feature type="chain" id="PRO_5026760670" evidence="2">
    <location>
        <begin position="32"/>
        <end position="288"/>
    </location>
</feature>
<evidence type="ECO:0000313" key="4">
    <source>
        <dbReference type="EMBL" id="CAB3783424.1"/>
    </source>
</evidence>
<feature type="domain" description="Solute-binding protein family 3/N-terminal" evidence="3">
    <location>
        <begin position="36"/>
        <end position="285"/>
    </location>
</feature>
<feature type="signal peptide" evidence="2">
    <location>
        <begin position="1"/>
        <end position="31"/>
    </location>
</feature>
<dbReference type="PANTHER" id="PTHR35936">
    <property type="entry name" value="MEMBRANE-BOUND LYTIC MUREIN TRANSGLYCOSYLASE F"/>
    <property type="match status" value="1"/>
</dbReference>
<accession>A0A6J5FN89</accession>
<dbReference type="SUPFAM" id="SSF53850">
    <property type="entry name" value="Periplasmic binding protein-like II"/>
    <property type="match status" value="1"/>
</dbReference>
<dbReference type="PANTHER" id="PTHR35936:SF17">
    <property type="entry name" value="ARGININE-BINDING EXTRACELLULAR PROTEIN ARTP"/>
    <property type="match status" value="1"/>
</dbReference>
<evidence type="ECO:0000256" key="1">
    <source>
        <dbReference type="ARBA" id="ARBA00022729"/>
    </source>
</evidence>
<dbReference type="PROSITE" id="PS51318">
    <property type="entry name" value="TAT"/>
    <property type="match status" value="1"/>
</dbReference>
<dbReference type="Gene3D" id="3.40.190.10">
    <property type="entry name" value="Periplasmic binding protein-like II"/>
    <property type="match status" value="2"/>
</dbReference>
<keyword evidence="5" id="KW-1185">Reference proteome</keyword>
<keyword evidence="1 2" id="KW-0732">Signal</keyword>
<reference evidence="4 5" key="1">
    <citation type="submission" date="2020-04" db="EMBL/GenBank/DDBJ databases">
        <authorList>
            <person name="De Canck E."/>
        </authorList>
    </citation>
    <scope>NUCLEOTIDE SEQUENCE [LARGE SCALE GENOMIC DNA]</scope>
    <source>
        <strain evidence="4 5">LMG 28688</strain>
    </source>
</reference>
<sequence>MNRITSQRSLVKAVAGAIAFAAIAAITPAQATQGKTVSIALEGSYEPWNLTRPDGRLDGFEPELAQNLCLRMHVQCKLVAQDWDGLIPGLNAGKFDVIMDALSISEDRKKAIAFSAPYANTPAVFVSACPGVLSKSPSNGALLKLTGIPAQDKPTVALLRNSLKGKTIGIVTGSVYSNFINQNFKDIATVREYKSAPDHDIDLTSGRIDVAFDDAAYYASALSKPGNTSLCLTGPKIGGAIWGDGEALGLRKSDADLKTMFDRAIADALADGTVKRLSEKWFKTDVTP</sequence>
<gene>
    <name evidence="4" type="primary">occT</name>
    <name evidence="4" type="ORF">LMG28688_01644</name>
</gene>
<dbReference type="CDD" id="cd13699">
    <property type="entry name" value="PBP2_OccT_like"/>
    <property type="match status" value="1"/>
</dbReference>
<dbReference type="AlphaFoldDB" id="A0A6J5FN89"/>
<organism evidence="4 5">
    <name type="scientific">Paraburkholderia caffeinitolerans</name>
    <dbReference type="NCBI Taxonomy" id="1723730"/>
    <lineage>
        <taxon>Bacteria</taxon>
        <taxon>Pseudomonadati</taxon>
        <taxon>Pseudomonadota</taxon>
        <taxon>Betaproteobacteria</taxon>
        <taxon>Burkholderiales</taxon>
        <taxon>Burkholderiaceae</taxon>
        <taxon>Paraburkholderia</taxon>
    </lineage>
</organism>
<name>A0A6J5FN89_9BURK</name>